<name>A0ABN1ENC4_9PROT</name>
<accession>A0ABN1ENC4</accession>
<reference evidence="2 3" key="1">
    <citation type="journal article" date="2019" name="Int. J. Syst. Evol. Microbiol.">
        <title>The Global Catalogue of Microorganisms (GCM) 10K type strain sequencing project: providing services to taxonomists for standard genome sequencing and annotation.</title>
        <authorList>
            <consortium name="The Broad Institute Genomics Platform"/>
            <consortium name="The Broad Institute Genome Sequencing Center for Infectious Disease"/>
            <person name="Wu L."/>
            <person name="Ma J."/>
        </authorList>
    </citation>
    <scope>NUCLEOTIDE SEQUENCE [LARGE SCALE GENOMIC DNA]</scope>
    <source>
        <strain evidence="2 3">JCM 15089</strain>
    </source>
</reference>
<evidence type="ECO:0000313" key="3">
    <source>
        <dbReference type="Proteomes" id="UP001499951"/>
    </source>
</evidence>
<protein>
    <submittedName>
        <fullName evidence="2">Uncharacterized protein</fullName>
    </submittedName>
</protein>
<gene>
    <name evidence="2" type="ORF">GCM10008942_18880</name>
</gene>
<sequence length="78" mass="8636">MSARKIAPTTIARIRFLGVTVVLPENRGRGNGAKYTAGGNRGKRSRPRAPLCRFRIFQKFHLGQVLQRSGIANGRHHG</sequence>
<organism evidence="2 3">
    <name type="scientific">Rhizomicrobium electricum</name>
    <dbReference type="NCBI Taxonomy" id="480070"/>
    <lineage>
        <taxon>Bacteria</taxon>
        <taxon>Pseudomonadati</taxon>
        <taxon>Pseudomonadota</taxon>
        <taxon>Alphaproteobacteria</taxon>
        <taxon>Micropepsales</taxon>
        <taxon>Micropepsaceae</taxon>
        <taxon>Rhizomicrobium</taxon>
    </lineage>
</organism>
<proteinExistence type="predicted"/>
<keyword evidence="3" id="KW-1185">Reference proteome</keyword>
<evidence type="ECO:0000313" key="2">
    <source>
        <dbReference type="EMBL" id="GAA0570285.1"/>
    </source>
</evidence>
<comment type="caution">
    <text evidence="2">The sequence shown here is derived from an EMBL/GenBank/DDBJ whole genome shotgun (WGS) entry which is preliminary data.</text>
</comment>
<dbReference type="EMBL" id="BAAADD010000004">
    <property type="protein sequence ID" value="GAA0570285.1"/>
    <property type="molecule type" value="Genomic_DNA"/>
</dbReference>
<dbReference type="Proteomes" id="UP001499951">
    <property type="component" value="Unassembled WGS sequence"/>
</dbReference>
<feature type="region of interest" description="Disordered" evidence="1">
    <location>
        <begin position="28"/>
        <end position="47"/>
    </location>
</feature>
<evidence type="ECO:0000256" key="1">
    <source>
        <dbReference type="SAM" id="MobiDB-lite"/>
    </source>
</evidence>